<dbReference type="GO" id="GO:0047804">
    <property type="term" value="F:cysteine-S-conjugate beta-lyase activity"/>
    <property type="evidence" value="ECO:0007669"/>
    <property type="project" value="UniProtKB-EC"/>
</dbReference>
<dbReference type="Proteomes" id="UP000830236">
    <property type="component" value="Chromosome"/>
</dbReference>
<keyword evidence="7" id="KW-0808">Transferase</keyword>
<dbReference type="InterPro" id="IPR015422">
    <property type="entry name" value="PyrdxlP-dep_Trfase_small"/>
</dbReference>
<evidence type="ECO:0000256" key="1">
    <source>
        <dbReference type="ARBA" id="ARBA00001933"/>
    </source>
</evidence>
<gene>
    <name evidence="7" type="ORF">M3I41_06030</name>
</gene>
<dbReference type="InterPro" id="IPR015421">
    <property type="entry name" value="PyrdxlP-dep_Trfase_major"/>
</dbReference>
<dbReference type="Pfam" id="PF00155">
    <property type="entry name" value="Aminotran_1_2"/>
    <property type="match status" value="1"/>
</dbReference>
<dbReference type="Gene3D" id="3.90.1150.10">
    <property type="entry name" value="Aspartate Aminotransferase, domain 1"/>
    <property type="match status" value="1"/>
</dbReference>
<dbReference type="PANTHER" id="PTHR43525">
    <property type="entry name" value="PROTEIN MALY"/>
    <property type="match status" value="1"/>
</dbReference>
<dbReference type="Gene3D" id="3.40.640.10">
    <property type="entry name" value="Type I PLP-dependent aspartate aminotransferase-like (Major domain)"/>
    <property type="match status" value="1"/>
</dbReference>
<keyword evidence="7" id="KW-0032">Aminotransferase</keyword>
<evidence type="ECO:0000256" key="3">
    <source>
        <dbReference type="ARBA" id="ARBA00022898"/>
    </source>
</evidence>
<comment type="similarity">
    <text evidence="5">Belongs to the class-II pyridoxal-phosphate-dependent aminotransferase family. MalY/PatB cystathionine beta-lyase subfamily.</text>
</comment>
<dbReference type="InterPro" id="IPR015424">
    <property type="entry name" value="PyrdxlP-dep_Trfase"/>
</dbReference>
<dbReference type="PANTHER" id="PTHR43525:SF2">
    <property type="entry name" value="CYSTATHIONINE BETA-LYASE-RELATED"/>
    <property type="match status" value="1"/>
</dbReference>
<evidence type="ECO:0000256" key="2">
    <source>
        <dbReference type="ARBA" id="ARBA00012224"/>
    </source>
</evidence>
<dbReference type="EC" id="4.4.1.13" evidence="2"/>
<comment type="cofactor">
    <cofactor evidence="1">
        <name>pyridoxal 5'-phosphate</name>
        <dbReference type="ChEBI" id="CHEBI:597326"/>
    </cofactor>
</comment>
<evidence type="ECO:0000259" key="6">
    <source>
        <dbReference type="Pfam" id="PF00155"/>
    </source>
</evidence>
<dbReference type="CDD" id="cd00609">
    <property type="entry name" value="AAT_like"/>
    <property type="match status" value="1"/>
</dbReference>
<organism evidence="7 8">
    <name type="scientific">Actinomyces graevenitzii</name>
    <dbReference type="NCBI Taxonomy" id="55565"/>
    <lineage>
        <taxon>Bacteria</taxon>
        <taxon>Bacillati</taxon>
        <taxon>Actinomycetota</taxon>
        <taxon>Actinomycetes</taxon>
        <taxon>Actinomycetales</taxon>
        <taxon>Actinomycetaceae</taxon>
        <taxon>Actinomyces</taxon>
    </lineage>
</organism>
<reference evidence="7" key="1">
    <citation type="submission" date="2022-05" db="EMBL/GenBank/DDBJ databases">
        <title>Using nanopore sequencing to obtain complete genomes from saliva samples.</title>
        <authorList>
            <person name="Baker J.L."/>
        </authorList>
    </citation>
    <scope>NUCLEOTIDE SEQUENCE</scope>
    <source>
        <strain evidence="7">JCVI-JB-Ag32</strain>
    </source>
</reference>
<dbReference type="InterPro" id="IPR051798">
    <property type="entry name" value="Class-II_PLP-Dep_Aminotrans"/>
</dbReference>
<accession>A0A9E7AL17</accession>
<sequence>MSTITQAWDSLTAQQMRERGSLKWTRWPGTIGAWVAEMDLGIAPEVAEAIKQAVDVGELGYMPDGLLTECERALAAYSRRNYGWDLDPDKIFVVHDVIMALRRILTDFCDKSKPVIVPTPAYMTFLKTIPACGFQAVQVPSIYAEGTWQLDFEGIEAAMSRGASLFILCNPWNPVGRVLTEAELDKVAELSAKYGVPVFNDEIHAPLLLSSEAKHHPYPLRAAADPDLTWTATSASKGWNVPALGAAQLILDGKVRQAWRPIADDVAHHAGPLGVRAATAAFTQAQYWVREVSSYVHENAQLVSQELAKVGLHMDVPQGTYLGWVDCSSLLERGVKGSPTTWLRENAGVALTDGADCGHGYEHFARLNMATGHAIERQTVEQITAAVNKLN</sequence>
<keyword evidence="4" id="KW-0456">Lyase</keyword>
<feature type="domain" description="Aminotransferase class I/classII large" evidence="6">
    <location>
        <begin position="39"/>
        <end position="373"/>
    </location>
</feature>
<proteinExistence type="inferred from homology"/>
<dbReference type="KEGG" id="agh:M3I41_06030"/>
<name>A0A9E7AL17_9ACTO</name>
<dbReference type="InterPro" id="IPR004839">
    <property type="entry name" value="Aminotransferase_I/II_large"/>
</dbReference>
<dbReference type="SUPFAM" id="SSF53383">
    <property type="entry name" value="PLP-dependent transferases"/>
    <property type="match status" value="1"/>
</dbReference>
<keyword evidence="3" id="KW-0663">Pyridoxal phosphate</keyword>
<dbReference type="GO" id="GO:0008483">
    <property type="term" value="F:transaminase activity"/>
    <property type="evidence" value="ECO:0007669"/>
    <property type="project" value="UniProtKB-KW"/>
</dbReference>
<evidence type="ECO:0000313" key="8">
    <source>
        <dbReference type="Proteomes" id="UP000830236"/>
    </source>
</evidence>
<evidence type="ECO:0000256" key="5">
    <source>
        <dbReference type="ARBA" id="ARBA00037974"/>
    </source>
</evidence>
<dbReference type="GO" id="GO:0030170">
    <property type="term" value="F:pyridoxal phosphate binding"/>
    <property type="evidence" value="ECO:0007669"/>
    <property type="project" value="InterPro"/>
</dbReference>
<dbReference type="EMBL" id="CP097095">
    <property type="protein sequence ID" value="UQF79162.1"/>
    <property type="molecule type" value="Genomic_DNA"/>
</dbReference>
<protein>
    <recommendedName>
        <fullName evidence="2">cysteine-S-conjugate beta-lyase</fullName>
        <ecNumber evidence="2">4.4.1.13</ecNumber>
    </recommendedName>
</protein>
<dbReference type="AlphaFoldDB" id="A0A9E7AL17"/>
<evidence type="ECO:0000313" key="7">
    <source>
        <dbReference type="EMBL" id="UQF79162.1"/>
    </source>
</evidence>
<evidence type="ECO:0000256" key="4">
    <source>
        <dbReference type="ARBA" id="ARBA00023239"/>
    </source>
</evidence>